<gene>
    <name evidence="2" type="ORF">PCL_05877</name>
</gene>
<name>A0A2U3EL28_PURLI</name>
<reference evidence="2 3" key="1">
    <citation type="journal article" date="2016" name="Front. Microbiol.">
        <title>Genome and transcriptome sequences reveal the specific parasitism of the nematophagous Purpureocillium lilacinum 36-1.</title>
        <authorList>
            <person name="Xie J."/>
            <person name="Li S."/>
            <person name="Mo C."/>
            <person name="Xiao X."/>
            <person name="Peng D."/>
            <person name="Wang G."/>
            <person name="Xiao Y."/>
        </authorList>
    </citation>
    <scope>NUCLEOTIDE SEQUENCE [LARGE SCALE GENOMIC DNA]</scope>
    <source>
        <strain evidence="2 3">36-1</strain>
    </source>
</reference>
<feature type="region of interest" description="Disordered" evidence="1">
    <location>
        <begin position="84"/>
        <end position="104"/>
    </location>
</feature>
<dbReference type="AlphaFoldDB" id="A0A2U3EL28"/>
<feature type="compositionally biased region" description="Basic residues" evidence="1">
    <location>
        <begin position="458"/>
        <end position="467"/>
    </location>
</feature>
<proteinExistence type="predicted"/>
<evidence type="ECO:0000256" key="1">
    <source>
        <dbReference type="SAM" id="MobiDB-lite"/>
    </source>
</evidence>
<accession>A0A2U3EL28</accession>
<feature type="compositionally biased region" description="Pro residues" evidence="1">
    <location>
        <begin position="423"/>
        <end position="432"/>
    </location>
</feature>
<evidence type="ECO:0000313" key="2">
    <source>
        <dbReference type="EMBL" id="PWI75219.1"/>
    </source>
</evidence>
<comment type="caution">
    <text evidence="2">The sequence shown here is derived from an EMBL/GenBank/DDBJ whole genome shotgun (WGS) entry which is preliminary data.</text>
</comment>
<feature type="region of interest" description="Disordered" evidence="1">
    <location>
        <begin position="245"/>
        <end position="264"/>
    </location>
</feature>
<organism evidence="2 3">
    <name type="scientific">Purpureocillium lilacinum</name>
    <name type="common">Paecilomyces lilacinus</name>
    <dbReference type="NCBI Taxonomy" id="33203"/>
    <lineage>
        <taxon>Eukaryota</taxon>
        <taxon>Fungi</taxon>
        <taxon>Dikarya</taxon>
        <taxon>Ascomycota</taxon>
        <taxon>Pezizomycotina</taxon>
        <taxon>Sordariomycetes</taxon>
        <taxon>Hypocreomycetidae</taxon>
        <taxon>Hypocreales</taxon>
        <taxon>Ophiocordycipitaceae</taxon>
        <taxon>Purpureocillium</taxon>
    </lineage>
</organism>
<protein>
    <submittedName>
        <fullName evidence="2">Uncharacterized protein</fullName>
    </submittedName>
</protein>
<feature type="region of interest" description="Disordered" evidence="1">
    <location>
        <begin position="423"/>
        <end position="480"/>
    </location>
</feature>
<feature type="region of interest" description="Disordered" evidence="1">
    <location>
        <begin position="1"/>
        <end position="34"/>
    </location>
</feature>
<feature type="compositionally biased region" description="Basic and acidic residues" evidence="1">
    <location>
        <begin position="468"/>
        <end position="480"/>
    </location>
</feature>
<dbReference type="Proteomes" id="UP000245956">
    <property type="component" value="Unassembled WGS sequence"/>
</dbReference>
<evidence type="ECO:0000313" key="3">
    <source>
        <dbReference type="Proteomes" id="UP000245956"/>
    </source>
</evidence>
<sequence length="480" mass="51416">MATAMAVKPGRGPGGGWPAATLSATWAPDPRHQPSTRQFQPLIALGGARGTLRTVPARSVQGALLSSVLTLVPRRGRRSRSWWSRGRQGRCRSADADDDVSETGWKSSVSATSSFRRPAPATRMPLVGPVKDWAALSSVLVGIGGEGMTGYTWATTAHLLRRKWGRRLADGTLERVAWDTCTPGPGRVWMDGWMAQHNGDATHRQARQDKAGQGKAMEARAPGYLRYFAGRMAGDGRAISSEAPSIPGCDQSPQEGSCGPASRCPKASRGKACRASFQVPKGLRPTSSRAPTTAAAAAAIMVAAKLGLDGGGTAQLVRSLLLRHLATPPCPQLCRTLVVQLWLAMDTPPVPLRIRARIRTRHARLVLLLSLGWAGLGWAGARPGPPLKDPRPPQRAPQLPHRQLQISRVMCARAAACCVPAPATPAPSPEQPPDQLTAARQGARADTSPRPGRDGPRGRGRFQRFQRAKYEYECQGRRPA</sequence>
<dbReference type="EMBL" id="LCWV01000002">
    <property type="protein sequence ID" value="PWI75219.1"/>
    <property type="molecule type" value="Genomic_DNA"/>
</dbReference>